<evidence type="ECO:0000313" key="3">
    <source>
        <dbReference type="Proteomes" id="UP000735302"/>
    </source>
</evidence>
<evidence type="ECO:0000256" key="1">
    <source>
        <dbReference type="SAM" id="MobiDB-lite"/>
    </source>
</evidence>
<protein>
    <submittedName>
        <fullName evidence="2">Uncharacterized protein</fullName>
    </submittedName>
</protein>
<dbReference type="AlphaFoldDB" id="A0AAV4DEF0"/>
<gene>
    <name evidence="2" type="ORF">PoB_006890000</name>
</gene>
<accession>A0AAV4DEF0</accession>
<dbReference type="Proteomes" id="UP000735302">
    <property type="component" value="Unassembled WGS sequence"/>
</dbReference>
<evidence type="ECO:0000313" key="2">
    <source>
        <dbReference type="EMBL" id="GFO42395.1"/>
    </source>
</evidence>
<dbReference type="EMBL" id="BLXT01007807">
    <property type="protein sequence ID" value="GFO42395.1"/>
    <property type="molecule type" value="Genomic_DNA"/>
</dbReference>
<name>A0AAV4DEF0_9GAST</name>
<sequence>MLCFPSPGPGPGAGTGEQSRKQCRNAAYQKSDEDIMGGEKSNKLLLKEANFQRSLVKAIRHRQPQFS</sequence>
<proteinExistence type="predicted"/>
<feature type="region of interest" description="Disordered" evidence="1">
    <location>
        <begin position="1"/>
        <end position="21"/>
    </location>
</feature>
<feature type="compositionally biased region" description="Pro residues" evidence="1">
    <location>
        <begin position="1"/>
        <end position="10"/>
    </location>
</feature>
<reference evidence="2 3" key="1">
    <citation type="journal article" date="2021" name="Elife">
        <title>Chloroplast acquisition without the gene transfer in kleptoplastic sea slugs, Plakobranchus ocellatus.</title>
        <authorList>
            <person name="Maeda T."/>
            <person name="Takahashi S."/>
            <person name="Yoshida T."/>
            <person name="Shimamura S."/>
            <person name="Takaki Y."/>
            <person name="Nagai Y."/>
            <person name="Toyoda A."/>
            <person name="Suzuki Y."/>
            <person name="Arimoto A."/>
            <person name="Ishii H."/>
            <person name="Satoh N."/>
            <person name="Nishiyama T."/>
            <person name="Hasebe M."/>
            <person name="Maruyama T."/>
            <person name="Minagawa J."/>
            <person name="Obokata J."/>
            <person name="Shigenobu S."/>
        </authorList>
    </citation>
    <scope>NUCLEOTIDE SEQUENCE [LARGE SCALE GENOMIC DNA]</scope>
</reference>
<comment type="caution">
    <text evidence="2">The sequence shown here is derived from an EMBL/GenBank/DDBJ whole genome shotgun (WGS) entry which is preliminary data.</text>
</comment>
<organism evidence="2 3">
    <name type="scientific">Plakobranchus ocellatus</name>
    <dbReference type="NCBI Taxonomy" id="259542"/>
    <lineage>
        <taxon>Eukaryota</taxon>
        <taxon>Metazoa</taxon>
        <taxon>Spiralia</taxon>
        <taxon>Lophotrochozoa</taxon>
        <taxon>Mollusca</taxon>
        <taxon>Gastropoda</taxon>
        <taxon>Heterobranchia</taxon>
        <taxon>Euthyneura</taxon>
        <taxon>Panpulmonata</taxon>
        <taxon>Sacoglossa</taxon>
        <taxon>Placobranchoidea</taxon>
        <taxon>Plakobranchidae</taxon>
        <taxon>Plakobranchus</taxon>
    </lineage>
</organism>
<keyword evidence="3" id="KW-1185">Reference proteome</keyword>